<evidence type="ECO:0000313" key="1">
    <source>
        <dbReference type="EMBL" id="PKT71902.1"/>
    </source>
</evidence>
<name>A0A2I0SPP6_9ACTN</name>
<organism evidence="1 2">
    <name type="scientific">Streptomyces populi</name>
    <dbReference type="NCBI Taxonomy" id="2058924"/>
    <lineage>
        <taxon>Bacteria</taxon>
        <taxon>Bacillati</taxon>
        <taxon>Actinomycetota</taxon>
        <taxon>Actinomycetes</taxon>
        <taxon>Kitasatosporales</taxon>
        <taxon>Streptomycetaceae</taxon>
        <taxon>Streptomyces</taxon>
    </lineage>
</organism>
<comment type="caution">
    <text evidence="1">The sequence shown here is derived from an EMBL/GenBank/DDBJ whole genome shotgun (WGS) entry which is preliminary data.</text>
</comment>
<keyword evidence="2" id="KW-1185">Reference proteome</keyword>
<dbReference type="AlphaFoldDB" id="A0A2I0SPP6"/>
<protein>
    <submittedName>
        <fullName evidence="1">Uncharacterized protein</fullName>
    </submittedName>
</protein>
<evidence type="ECO:0000313" key="2">
    <source>
        <dbReference type="Proteomes" id="UP000236178"/>
    </source>
</evidence>
<accession>A0A2I0SPP6</accession>
<gene>
    <name evidence="1" type="ORF">CW362_16760</name>
</gene>
<proteinExistence type="predicted"/>
<sequence>MGDRGSAWQGARMSVDVAYPIFRTNDPASALRVARQLLTVGIQQYSRVHVDAELRTVEDVLHARKALPDAWFRREDLEDWVRDSDDTTGLHHTIQAPQLSTDPALWSAHLPLWASVKDQPVGSIEDRFTAVAAGHVAEILWDFLEWPEVPEAGLYADFKHAEVSVLFNAATRELDERIDGHTVLVHVRRRNGDGYEERHASWLAEQIGQTVIGPPLHC</sequence>
<dbReference type="EMBL" id="PJOS01000028">
    <property type="protein sequence ID" value="PKT71902.1"/>
    <property type="molecule type" value="Genomic_DNA"/>
</dbReference>
<reference evidence="1 2" key="1">
    <citation type="submission" date="2017-12" db="EMBL/GenBank/DDBJ databases">
        <title>Streptomyces populusis sp. nov., a novel endophytic actinobacterium isolated from stems of Populus adenopoda Maxim.</title>
        <authorList>
            <person name="Wang Z."/>
        </authorList>
    </citation>
    <scope>NUCLEOTIDE SEQUENCE [LARGE SCALE GENOMIC DNA]</scope>
    <source>
        <strain evidence="1 2">A249</strain>
    </source>
</reference>
<dbReference type="Proteomes" id="UP000236178">
    <property type="component" value="Unassembled WGS sequence"/>
</dbReference>